<dbReference type="Proteomes" id="UP001492380">
    <property type="component" value="Unassembled WGS sequence"/>
</dbReference>
<comment type="caution">
    <text evidence="2">The sequence shown here is derived from an EMBL/GenBank/DDBJ whole genome shotgun (WGS) entry which is preliminary data.</text>
</comment>
<feature type="compositionally biased region" description="Low complexity" evidence="1">
    <location>
        <begin position="1"/>
        <end position="15"/>
    </location>
</feature>
<gene>
    <name evidence="2" type="ORF">HDK90DRAFT_465860</name>
</gene>
<organism evidence="2 3">
    <name type="scientific">Phyllosticta capitalensis</name>
    <dbReference type="NCBI Taxonomy" id="121624"/>
    <lineage>
        <taxon>Eukaryota</taxon>
        <taxon>Fungi</taxon>
        <taxon>Dikarya</taxon>
        <taxon>Ascomycota</taxon>
        <taxon>Pezizomycotina</taxon>
        <taxon>Dothideomycetes</taxon>
        <taxon>Dothideomycetes incertae sedis</taxon>
        <taxon>Botryosphaeriales</taxon>
        <taxon>Phyllostictaceae</taxon>
        <taxon>Phyllosticta</taxon>
    </lineage>
</organism>
<feature type="compositionally biased region" description="Polar residues" evidence="1">
    <location>
        <begin position="148"/>
        <end position="159"/>
    </location>
</feature>
<feature type="region of interest" description="Disordered" evidence="1">
    <location>
        <begin position="148"/>
        <end position="198"/>
    </location>
</feature>
<proteinExistence type="predicted"/>
<feature type="compositionally biased region" description="Polar residues" evidence="1">
    <location>
        <begin position="30"/>
        <end position="43"/>
    </location>
</feature>
<accession>A0ABR1YPZ2</accession>
<protein>
    <submittedName>
        <fullName evidence="2">Uncharacterized protein</fullName>
    </submittedName>
</protein>
<evidence type="ECO:0000313" key="2">
    <source>
        <dbReference type="EMBL" id="KAK8235512.1"/>
    </source>
</evidence>
<evidence type="ECO:0000313" key="3">
    <source>
        <dbReference type="Proteomes" id="UP001492380"/>
    </source>
</evidence>
<feature type="region of interest" description="Disordered" evidence="1">
    <location>
        <begin position="1"/>
        <end position="51"/>
    </location>
</feature>
<reference evidence="2 3" key="1">
    <citation type="submission" date="2024-04" db="EMBL/GenBank/DDBJ databases">
        <title>Phyllosticta paracitricarpa is synonymous to the EU quarantine fungus P. citricarpa based on phylogenomic analyses.</title>
        <authorList>
            <consortium name="Lawrence Berkeley National Laboratory"/>
            <person name="Van Ingen-Buijs V.A."/>
            <person name="Van Westerhoven A.C."/>
            <person name="Haridas S."/>
            <person name="Skiadas P."/>
            <person name="Martin F."/>
            <person name="Groenewald J.Z."/>
            <person name="Crous P.W."/>
            <person name="Seidl M.F."/>
        </authorList>
    </citation>
    <scope>NUCLEOTIDE SEQUENCE [LARGE SCALE GENOMIC DNA]</scope>
    <source>
        <strain evidence="2 3">CBS 123374</strain>
    </source>
</reference>
<evidence type="ECO:0000256" key="1">
    <source>
        <dbReference type="SAM" id="MobiDB-lite"/>
    </source>
</evidence>
<dbReference type="EMBL" id="JBBWRZ010000005">
    <property type="protein sequence ID" value="KAK8235512.1"/>
    <property type="molecule type" value="Genomic_DNA"/>
</dbReference>
<keyword evidence="3" id="KW-1185">Reference proteome</keyword>
<sequence>MSPKNSPSPAASSSSSPPPSPQRNPQTSSVSIATQHHCFSTSAHPPDQEPSFATLETTKAYIHQYVHAPRRVPREPKPRKRVINLVNYLFELDDRLYESEISESAFSNTIAARYVKLHKEIFVYILENCGLEEDTDISLESLLRQDQVSASNTKPSNEEGSPETEKVPKTVPAEATDSRNGSIIRQDDPSQLALPNPGGISLEYNKTMMSRLKRISSRLVRVKGKGSDTPKTKKKTSSGSKFVLRRKVKSIIAGLNKVSRPGGKCMGKHCPAEYPKTLCLVCLGLDRVSAFCSQLCLERNWVSF</sequence>
<name>A0ABR1YPZ2_9PEZI</name>